<organism evidence="1 2">
    <name type="scientific">Phytohabitans rumicis</name>
    <dbReference type="NCBI Taxonomy" id="1076125"/>
    <lineage>
        <taxon>Bacteria</taxon>
        <taxon>Bacillati</taxon>
        <taxon>Actinomycetota</taxon>
        <taxon>Actinomycetes</taxon>
        <taxon>Micromonosporales</taxon>
        <taxon>Micromonosporaceae</taxon>
    </lineage>
</organism>
<reference evidence="1 2" key="1">
    <citation type="submission" date="2020-03" db="EMBL/GenBank/DDBJ databases">
        <title>Whole genome shotgun sequence of Phytohabitans rumicis NBRC 108638.</title>
        <authorList>
            <person name="Komaki H."/>
            <person name="Tamura T."/>
        </authorList>
    </citation>
    <scope>NUCLEOTIDE SEQUENCE [LARGE SCALE GENOMIC DNA]</scope>
    <source>
        <strain evidence="1 2">NBRC 108638</strain>
    </source>
</reference>
<accession>A0A6V8LKT8</accession>
<reference evidence="1 2" key="2">
    <citation type="submission" date="2020-03" db="EMBL/GenBank/DDBJ databases">
        <authorList>
            <person name="Ichikawa N."/>
            <person name="Kimura A."/>
            <person name="Kitahashi Y."/>
            <person name="Uohara A."/>
        </authorList>
    </citation>
    <scope>NUCLEOTIDE SEQUENCE [LARGE SCALE GENOMIC DNA]</scope>
    <source>
        <strain evidence="1 2">NBRC 108638</strain>
    </source>
</reference>
<keyword evidence="2" id="KW-1185">Reference proteome</keyword>
<protein>
    <submittedName>
        <fullName evidence="1">Uncharacterized protein</fullName>
    </submittedName>
</protein>
<dbReference type="Proteomes" id="UP000482960">
    <property type="component" value="Unassembled WGS sequence"/>
</dbReference>
<evidence type="ECO:0000313" key="2">
    <source>
        <dbReference type="Proteomes" id="UP000482960"/>
    </source>
</evidence>
<gene>
    <name evidence="1" type="ORF">Prum_092030</name>
</gene>
<proteinExistence type="predicted"/>
<name>A0A6V8LKT8_9ACTN</name>
<sequence length="73" mass="7584">MPRQWMPLDVSTATPVARSGWGGMSGAGVLLPEGQLVGVVVGADADRQQRRLMVVPLEAALAASTAISRGGRR</sequence>
<dbReference type="RefSeq" id="WP_173083187.1">
    <property type="nucleotide sequence ID" value="NZ_BLPG01000001.1"/>
</dbReference>
<dbReference type="EMBL" id="BLPG01000001">
    <property type="protein sequence ID" value="GFJ95561.1"/>
    <property type="molecule type" value="Genomic_DNA"/>
</dbReference>
<evidence type="ECO:0000313" key="1">
    <source>
        <dbReference type="EMBL" id="GFJ95561.1"/>
    </source>
</evidence>
<comment type="caution">
    <text evidence="1">The sequence shown here is derived from an EMBL/GenBank/DDBJ whole genome shotgun (WGS) entry which is preliminary data.</text>
</comment>
<dbReference type="AlphaFoldDB" id="A0A6V8LKT8"/>